<dbReference type="PANTHER" id="PTHR37984">
    <property type="entry name" value="PROTEIN CBG26694"/>
    <property type="match status" value="1"/>
</dbReference>
<dbReference type="Proteomes" id="UP000663829">
    <property type="component" value="Unassembled WGS sequence"/>
</dbReference>
<evidence type="ECO:0000313" key="5">
    <source>
        <dbReference type="EMBL" id="CAF4080529.1"/>
    </source>
</evidence>
<evidence type="ECO:0000313" key="3">
    <source>
        <dbReference type="EMBL" id="CAF1283234.1"/>
    </source>
</evidence>
<evidence type="ECO:0000313" key="4">
    <source>
        <dbReference type="EMBL" id="CAF3862120.1"/>
    </source>
</evidence>
<gene>
    <name evidence="3" type="ORF">GPM918_LOCUS27660</name>
    <name evidence="2" type="ORF">OVA965_LOCUS19280</name>
    <name evidence="5" type="ORF">SRO942_LOCUS28018</name>
    <name evidence="4" type="ORF">TMI583_LOCUS19293</name>
</gene>
<comment type="caution">
    <text evidence="3">The sequence shown here is derived from an EMBL/GenBank/DDBJ whole genome shotgun (WGS) entry which is preliminary data.</text>
</comment>
<dbReference type="EMBL" id="CAJOBA010009898">
    <property type="protein sequence ID" value="CAF3862120.1"/>
    <property type="molecule type" value="Genomic_DNA"/>
</dbReference>
<evidence type="ECO:0000313" key="6">
    <source>
        <dbReference type="Proteomes" id="UP000663829"/>
    </source>
</evidence>
<dbReference type="EMBL" id="CAJOBC010028887">
    <property type="protein sequence ID" value="CAF4080529.1"/>
    <property type="molecule type" value="Genomic_DNA"/>
</dbReference>
<dbReference type="InterPro" id="IPR050951">
    <property type="entry name" value="Retrovirus_Pol_polyprotein"/>
</dbReference>
<protein>
    <recommendedName>
        <fullName evidence="1">Integrase catalytic domain-containing protein</fullName>
    </recommendedName>
</protein>
<dbReference type="Proteomes" id="UP000677228">
    <property type="component" value="Unassembled WGS sequence"/>
</dbReference>
<dbReference type="Proteomes" id="UP000682733">
    <property type="component" value="Unassembled WGS sequence"/>
</dbReference>
<dbReference type="GO" id="GO:0015074">
    <property type="term" value="P:DNA integration"/>
    <property type="evidence" value="ECO:0007669"/>
    <property type="project" value="InterPro"/>
</dbReference>
<dbReference type="InterPro" id="IPR012337">
    <property type="entry name" value="RNaseH-like_sf"/>
</dbReference>
<feature type="domain" description="Integrase catalytic" evidence="1">
    <location>
        <begin position="1"/>
        <end position="123"/>
    </location>
</feature>
<dbReference type="PROSITE" id="PS50994">
    <property type="entry name" value="INTEGRASE"/>
    <property type="match status" value="1"/>
</dbReference>
<dbReference type="AlphaFoldDB" id="A0A815CGC0"/>
<dbReference type="EMBL" id="CAJNOK010009879">
    <property type="protein sequence ID" value="CAF1100763.1"/>
    <property type="molecule type" value="Genomic_DNA"/>
</dbReference>
<sequence>MDRTIIRNLATAYDGFQPKDDVIYKYGTPRCILTDNGTHFTSAMMNNLLKEIGVTHLYGAPYHPQTNGPVQRYNPTMDSKIVALSNERKTDWGEQLPLVTFNYNSTIRATTKQIPFEMMFGRAPILPFDFQEETISLGQDPEHVKKLNAYLFSMTERVRESIRRNQENTKPATINIDPIHRITSTI</sequence>
<dbReference type="GO" id="GO:0003676">
    <property type="term" value="F:nucleic acid binding"/>
    <property type="evidence" value="ECO:0007669"/>
    <property type="project" value="InterPro"/>
</dbReference>
<organism evidence="3 6">
    <name type="scientific">Didymodactylos carnosus</name>
    <dbReference type="NCBI Taxonomy" id="1234261"/>
    <lineage>
        <taxon>Eukaryota</taxon>
        <taxon>Metazoa</taxon>
        <taxon>Spiralia</taxon>
        <taxon>Gnathifera</taxon>
        <taxon>Rotifera</taxon>
        <taxon>Eurotatoria</taxon>
        <taxon>Bdelloidea</taxon>
        <taxon>Philodinida</taxon>
        <taxon>Philodinidae</taxon>
        <taxon>Didymodactylos</taxon>
    </lineage>
</organism>
<dbReference type="Gene3D" id="3.30.420.10">
    <property type="entry name" value="Ribonuclease H-like superfamily/Ribonuclease H"/>
    <property type="match status" value="1"/>
</dbReference>
<dbReference type="InterPro" id="IPR001584">
    <property type="entry name" value="Integrase_cat-core"/>
</dbReference>
<dbReference type="InterPro" id="IPR036397">
    <property type="entry name" value="RNaseH_sf"/>
</dbReference>
<dbReference type="OrthoDB" id="9906983at2759"/>
<dbReference type="SUPFAM" id="SSF53098">
    <property type="entry name" value="Ribonuclease H-like"/>
    <property type="match status" value="1"/>
</dbReference>
<proteinExistence type="predicted"/>
<accession>A0A815CGC0</accession>
<keyword evidence="6" id="KW-1185">Reference proteome</keyword>
<reference evidence="3" key="1">
    <citation type="submission" date="2021-02" db="EMBL/GenBank/DDBJ databases">
        <authorList>
            <person name="Nowell W R."/>
        </authorList>
    </citation>
    <scope>NUCLEOTIDE SEQUENCE</scope>
</reference>
<dbReference type="EMBL" id="CAJNOQ010011705">
    <property type="protein sequence ID" value="CAF1283234.1"/>
    <property type="molecule type" value="Genomic_DNA"/>
</dbReference>
<dbReference type="Proteomes" id="UP000681722">
    <property type="component" value="Unassembled WGS sequence"/>
</dbReference>
<name>A0A815CGC0_9BILA</name>
<evidence type="ECO:0000313" key="2">
    <source>
        <dbReference type="EMBL" id="CAF1100763.1"/>
    </source>
</evidence>
<dbReference type="PANTHER" id="PTHR37984:SF5">
    <property type="entry name" value="PROTEIN NYNRIN-LIKE"/>
    <property type="match status" value="1"/>
</dbReference>
<evidence type="ECO:0000259" key="1">
    <source>
        <dbReference type="PROSITE" id="PS50994"/>
    </source>
</evidence>